<dbReference type="AlphaFoldDB" id="A0A1J1HVU2"/>
<feature type="signal peptide" evidence="1">
    <location>
        <begin position="1"/>
        <end position="19"/>
    </location>
</feature>
<dbReference type="GO" id="GO:0005615">
    <property type="term" value="C:extracellular space"/>
    <property type="evidence" value="ECO:0007669"/>
    <property type="project" value="TreeGrafter"/>
</dbReference>
<proteinExistence type="predicted"/>
<dbReference type="PANTHER" id="PTHR10900">
    <property type="entry name" value="PERIOSTIN-RELATED"/>
    <property type="match status" value="1"/>
</dbReference>
<dbReference type="STRING" id="568069.A0A1J1HVU2"/>
<dbReference type="PROSITE" id="PS50213">
    <property type="entry name" value="FAS1"/>
    <property type="match status" value="4"/>
</dbReference>
<dbReference type="Gene3D" id="2.30.180.10">
    <property type="entry name" value="FAS1 domain"/>
    <property type="match status" value="4"/>
</dbReference>
<dbReference type="InterPro" id="IPR000782">
    <property type="entry name" value="FAS1_domain"/>
</dbReference>
<reference evidence="3 4" key="1">
    <citation type="submission" date="2015-04" db="EMBL/GenBank/DDBJ databases">
        <authorList>
            <person name="Syromyatnikov M.Y."/>
            <person name="Popov V.N."/>
        </authorList>
    </citation>
    <scope>NUCLEOTIDE SEQUENCE [LARGE SCALE GENOMIC DNA]</scope>
</reference>
<dbReference type="Proteomes" id="UP000183832">
    <property type="component" value="Unassembled WGS sequence"/>
</dbReference>
<dbReference type="OrthoDB" id="286301at2759"/>
<dbReference type="EMBL" id="CVRI01000024">
    <property type="protein sequence ID" value="CRK92133.1"/>
    <property type="molecule type" value="Genomic_DNA"/>
</dbReference>
<dbReference type="SUPFAM" id="SSF82153">
    <property type="entry name" value="FAS1 domain"/>
    <property type="match status" value="4"/>
</dbReference>
<feature type="domain" description="FAS1" evidence="2">
    <location>
        <begin position="346"/>
        <end position="447"/>
    </location>
</feature>
<feature type="chain" id="PRO_5012972627" evidence="1">
    <location>
        <begin position="20"/>
        <end position="759"/>
    </location>
</feature>
<dbReference type="Pfam" id="PF02469">
    <property type="entry name" value="Fasciclin"/>
    <property type="match status" value="4"/>
</dbReference>
<accession>A0A1J1HVU2</accession>
<dbReference type="GO" id="GO:0030198">
    <property type="term" value="P:extracellular matrix organization"/>
    <property type="evidence" value="ECO:0007669"/>
    <property type="project" value="TreeGrafter"/>
</dbReference>
<protein>
    <submittedName>
        <fullName evidence="3">CLUMA_CG005715, isoform A</fullName>
    </submittedName>
</protein>
<keyword evidence="1" id="KW-0732">Signal</keyword>
<dbReference type="InterPro" id="IPR050904">
    <property type="entry name" value="Adhesion/Biosynth-related"/>
</dbReference>
<evidence type="ECO:0000256" key="1">
    <source>
        <dbReference type="SAM" id="SignalP"/>
    </source>
</evidence>
<evidence type="ECO:0000313" key="4">
    <source>
        <dbReference type="Proteomes" id="UP000183832"/>
    </source>
</evidence>
<organism evidence="3 4">
    <name type="scientific">Clunio marinus</name>
    <dbReference type="NCBI Taxonomy" id="568069"/>
    <lineage>
        <taxon>Eukaryota</taxon>
        <taxon>Metazoa</taxon>
        <taxon>Ecdysozoa</taxon>
        <taxon>Arthropoda</taxon>
        <taxon>Hexapoda</taxon>
        <taxon>Insecta</taxon>
        <taxon>Pterygota</taxon>
        <taxon>Neoptera</taxon>
        <taxon>Endopterygota</taxon>
        <taxon>Diptera</taxon>
        <taxon>Nematocera</taxon>
        <taxon>Chironomoidea</taxon>
        <taxon>Chironomidae</taxon>
        <taxon>Clunio</taxon>
    </lineage>
</organism>
<dbReference type="GO" id="GO:0031012">
    <property type="term" value="C:extracellular matrix"/>
    <property type="evidence" value="ECO:0007669"/>
    <property type="project" value="TreeGrafter"/>
</dbReference>
<dbReference type="SMART" id="SM00554">
    <property type="entry name" value="FAS1"/>
    <property type="match status" value="4"/>
</dbReference>
<feature type="domain" description="FAS1" evidence="2">
    <location>
        <begin position="602"/>
        <end position="735"/>
    </location>
</feature>
<name>A0A1J1HVU2_9DIPT</name>
<dbReference type="FunFam" id="2.30.180.10:FF:000023">
    <property type="entry name" value="periostin isoform X2"/>
    <property type="match status" value="1"/>
</dbReference>
<evidence type="ECO:0000259" key="2">
    <source>
        <dbReference type="PROSITE" id="PS50213"/>
    </source>
</evidence>
<feature type="domain" description="FAS1" evidence="2">
    <location>
        <begin position="451"/>
        <end position="598"/>
    </location>
</feature>
<keyword evidence="4" id="KW-1185">Reference proteome</keyword>
<evidence type="ECO:0000313" key="3">
    <source>
        <dbReference type="EMBL" id="CRK92133.1"/>
    </source>
</evidence>
<dbReference type="GO" id="GO:0050839">
    <property type="term" value="F:cell adhesion molecule binding"/>
    <property type="evidence" value="ECO:0007669"/>
    <property type="project" value="TreeGrafter"/>
</dbReference>
<feature type="domain" description="FAS1" evidence="2">
    <location>
        <begin position="193"/>
        <end position="347"/>
    </location>
</feature>
<sequence>MKNFPILLLFVFFVTATKCLEDFGTGVEGIDSSEESNREPLNLDYVEGEFPVTTNRRPVAPNPVPSGFGDDLFSHHFDGFFGGNIFNPFENYGGIGFGPFNNYKPWFKGPNVCTTHEEHVEDDVKPNDKNVSSAEASFIHHFSLNVETCQETSNKHICKRVTDQGGNKKTVAITSSCCHGFKRGRNGFCEKFELLSMDQIGNKLNVKAFVKAAEKNELKEMTEANVTVFMPPDDVFMEVAQEVSDNNLESKSAQRNRREHNDISMKDLLLNHIVKSLVDIEDIDNEQILHSEYDNLTIRMNVFPKIRNNRRDQDDDFRYLYTVNCVPIIKANTFAENGIVHKIQKVLMPVEQNIMEIIRNHILKNHVMDLTFCSSAVIDDDAKVSAYNILGEKMIFERSNDIEDEKTTNDVRSKQTEASIMINEKAKIMEQDIMGTNGVVHIIDTVLETQSGLPISTMLTAHNLTIFKTLIDYGSFSNDFDNLNNATYFAPTDEAFETSIIGRYWMKQLEESPQKLKNNEKLKAFLDYHVVQPLTKSCDLSQEMLPTLNDGEPLRVNLYSTMPSFSNIINRATVNCARLIHFDQDSCGSVLHEVDKVLTPPTGNLFEMLENNTQYSSFLGLVKKANLSSLLEESSDDGLTLLVPRDDVFQEVGDWMKDKTETELKEIIKNHIVPEVVCCAGIVRSEWPFTRTVETISKNRLTLNRGRRPKVQNAGITKCDQIGTNGIIHEINDVIHIAQRHEAPPSNFYNTFFNRPFFF</sequence>
<gene>
    <name evidence="3" type="primary">putative Periostin</name>
    <name evidence="3" type="ORF">CLUMA_CG005715</name>
</gene>
<dbReference type="PANTHER" id="PTHR10900:SF114">
    <property type="entry name" value="FAS1 DOMAIN-CONTAINING PROTEIN"/>
    <property type="match status" value="1"/>
</dbReference>
<dbReference type="GO" id="GO:0007155">
    <property type="term" value="P:cell adhesion"/>
    <property type="evidence" value="ECO:0007669"/>
    <property type="project" value="TreeGrafter"/>
</dbReference>
<dbReference type="InterPro" id="IPR036378">
    <property type="entry name" value="FAS1_dom_sf"/>
</dbReference>